<dbReference type="SUPFAM" id="SSF50494">
    <property type="entry name" value="Trypsin-like serine proteases"/>
    <property type="match status" value="1"/>
</dbReference>
<dbReference type="InterPro" id="IPR011706">
    <property type="entry name" value="Cu-oxidase_C"/>
</dbReference>
<dbReference type="GO" id="GO:0004252">
    <property type="term" value="F:serine-type endopeptidase activity"/>
    <property type="evidence" value="ECO:0000318"/>
    <property type="project" value="GO_Central"/>
</dbReference>
<comment type="similarity">
    <text evidence="1">Belongs to the peptidase S1C family.</text>
</comment>
<dbReference type="Gene3D" id="2.60.40.420">
    <property type="entry name" value="Cupredoxins - blue copper proteins"/>
    <property type="match status" value="3"/>
</dbReference>
<evidence type="ECO:0000259" key="10">
    <source>
        <dbReference type="Pfam" id="PF13180"/>
    </source>
</evidence>
<feature type="domain" description="PDZ" evidence="10">
    <location>
        <begin position="339"/>
        <end position="430"/>
    </location>
</feature>
<name>A0A3Q7JIN4_SOLLC</name>
<dbReference type="InterPro" id="IPR009003">
    <property type="entry name" value="Peptidase_S1_PA"/>
</dbReference>
<reference evidence="12" key="2">
    <citation type="submission" date="2019-01" db="UniProtKB">
        <authorList>
            <consortium name="EnsemblPlants"/>
        </authorList>
    </citation>
    <scope>IDENTIFICATION</scope>
    <source>
        <strain evidence="12">cv. Heinz 1706</strain>
    </source>
</reference>
<reference evidence="12" key="1">
    <citation type="journal article" date="2012" name="Nature">
        <title>The tomato genome sequence provides insights into fleshy fruit evolution.</title>
        <authorList>
            <consortium name="Tomato Genome Consortium"/>
        </authorList>
    </citation>
    <scope>NUCLEOTIDE SEQUENCE [LARGE SCALE GENOMIC DNA]</scope>
    <source>
        <strain evidence="12">cv. Heinz 1706</strain>
    </source>
</reference>
<dbReference type="InterPro" id="IPR008972">
    <property type="entry name" value="Cupredoxin"/>
</dbReference>
<dbReference type="PANTHER" id="PTHR45980">
    <property type="match status" value="1"/>
</dbReference>
<keyword evidence="6" id="KW-0325">Glycoprotein</keyword>
<dbReference type="Gene3D" id="2.40.10.10">
    <property type="entry name" value="Trypsin-like serine proteases"/>
    <property type="match status" value="2"/>
</dbReference>
<protein>
    <submittedName>
        <fullName evidence="12">Uncharacterized protein</fullName>
    </submittedName>
</protein>
<dbReference type="GO" id="GO:0005507">
    <property type="term" value="F:copper ion binding"/>
    <property type="evidence" value="ECO:0007669"/>
    <property type="project" value="InterPro"/>
</dbReference>
<evidence type="ECO:0000256" key="3">
    <source>
        <dbReference type="ARBA" id="ARBA00022670"/>
    </source>
</evidence>
<dbReference type="Gene3D" id="3.20.190.20">
    <property type="match status" value="1"/>
</dbReference>
<dbReference type="FunCoup" id="A0A3Q7JIN4">
    <property type="interactions" value="205"/>
</dbReference>
<keyword evidence="4" id="KW-0378">Hydrolase</keyword>
<evidence type="ECO:0000259" key="9">
    <source>
        <dbReference type="Pfam" id="PF07732"/>
    </source>
</evidence>
<dbReference type="Proteomes" id="UP000004994">
    <property type="component" value="Chromosome 11"/>
</dbReference>
<keyword evidence="3" id="KW-0645">Protease</keyword>
<keyword evidence="13" id="KW-1185">Reference proteome</keyword>
<dbReference type="PANTHER" id="PTHR45980:SF9">
    <property type="entry name" value="PROTEASE DO-LIKE 10, MITOCHONDRIAL-RELATED"/>
    <property type="match status" value="1"/>
</dbReference>
<organism evidence="12">
    <name type="scientific">Solanum lycopersicum</name>
    <name type="common">Tomato</name>
    <name type="synonym">Lycopersicon esculentum</name>
    <dbReference type="NCBI Taxonomy" id="4081"/>
    <lineage>
        <taxon>Eukaryota</taxon>
        <taxon>Viridiplantae</taxon>
        <taxon>Streptophyta</taxon>
        <taxon>Embryophyta</taxon>
        <taxon>Tracheophyta</taxon>
        <taxon>Spermatophyta</taxon>
        <taxon>Magnoliopsida</taxon>
        <taxon>eudicotyledons</taxon>
        <taxon>Gunneridae</taxon>
        <taxon>Pentapetalae</taxon>
        <taxon>asterids</taxon>
        <taxon>lamiids</taxon>
        <taxon>Solanales</taxon>
        <taxon>Solanaceae</taxon>
        <taxon>Solanoideae</taxon>
        <taxon>Solaneae</taxon>
        <taxon>Solanum</taxon>
        <taxon>Solanum subgen. Lycopersicon</taxon>
    </lineage>
</organism>
<feature type="domain" description="Plastocyanin-like" evidence="7">
    <location>
        <begin position="693"/>
        <end position="834"/>
    </location>
</feature>
<dbReference type="InterPro" id="IPR011707">
    <property type="entry name" value="Cu-oxidase-like_N"/>
</dbReference>
<dbReference type="InterPro" id="IPR001117">
    <property type="entry name" value="Cu-oxidase_2nd"/>
</dbReference>
<dbReference type="Gene3D" id="2.30.42.10">
    <property type="match status" value="1"/>
</dbReference>
<dbReference type="GO" id="GO:0006508">
    <property type="term" value="P:proteolysis"/>
    <property type="evidence" value="ECO:0007669"/>
    <property type="project" value="UniProtKB-KW"/>
</dbReference>
<comment type="similarity">
    <text evidence="2">Belongs to the multicopper oxidase family.</text>
</comment>
<dbReference type="InterPro" id="IPR001940">
    <property type="entry name" value="Peptidase_S1C"/>
</dbReference>
<feature type="domain" description="Protease Do-like PDZ" evidence="11">
    <location>
        <begin position="437"/>
        <end position="581"/>
    </location>
</feature>
<feature type="domain" description="Plastocyanin-like" evidence="9">
    <location>
        <begin position="593"/>
        <end position="680"/>
    </location>
</feature>
<dbReference type="STRING" id="4081.A0A3Q7JIN4"/>
<evidence type="ECO:0000256" key="6">
    <source>
        <dbReference type="ARBA" id="ARBA00023180"/>
    </source>
</evidence>
<sequence length="1043" mass="115990">MLRIGSTFRASRRFLNRQLHFQCPIIAGDSAIAGIVPVSYRRFIPFNYSSSFGIIPASASLFSTLSSNSSIFNAPNTERAEENDNVESNLSVAGDAGVALLEVERVAPRLSDGILDAYLAIELALDSVVKIFTVSSSPNYFLPWQNKSQRETTGSGFVIRGKRILTNAHVVADHTFVLVRKHGSPTKYRATVQAVGHECDLAILVVESEEFWEGMNSLELGEVPFLQEAVSVVGYPQGGDNISVTKGVVSRVEPTQYVHGASQLLAIQIDAAINPGNSGGPAIMGDKVAGVAFQNLSGAENIGYIIPVPVIKHFISGVEERGDYFGFCSLGLSCQPTENAQIREYFQMQSKMTGVLVSRINPLSDASRVLKKDDIVLSFDGVPIASDGTVPFRNRERISFDHLVSMKKPNETAELEVLRDGEVHDFKITLHPLQPLVPVHQFDKLPSYFIFAGLVFIPLTQPFLHEYGEEWYNTSPRRLCERALRELPKKPGEQFVILSQVLMDDINAGYERLAELQVKKVNGVEVLNLKHLRQLVEDGNQKNVRFDLDDERVIVLNYESARIATSRILKRHRIPHAMSIDLTDEQNAAELLINGTSNNNVVVNVFNQLDEPLLLTWSGIQQRKNSWQEGTLGNNCPIPPGANFTYRFQVKDQIGSYYYYPTTSTHRAAGGYGGISVLSRALIPVPFETPEADHMVLAGDWYTKSHVELKRMLDSGRALGRPTGVLINGKSGKGDGKDEPMFTVIAGKTYRFRFCNVGMKDSINVRMQGHTMKLVEIEGSHTVQNVYESIDIHLGQCFSVLVTANQEPKDYYLVVSTRFTKDSHVATATIRYANGKGPASPELPKAPEGWAWSLNQFRSFRWNLTASAARPNPQGSYHYGQINITRTIKLVTSAGQVDGQDKITVAPNVVNATYRNYVEIVIENHGKTVQSWHLSGHSFFAVGIEPGRWAPERRKNYNLLDAVSRNTIQVYPKSFAVIMTTLDNAGLWNLRSNSLERNYLGHQLYFSVLSPNKSIKDEYNMPDNDLLCGIVKDMPKPTPYKAN</sequence>
<dbReference type="InterPro" id="IPR043504">
    <property type="entry name" value="Peptidase_S1_PA_chymotrypsin"/>
</dbReference>
<evidence type="ECO:0000256" key="5">
    <source>
        <dbReference type="ARBA" id="ARBA00022825"/>
    </source>
</evidence>
<proteinExistence type="inferred from homology"/>
<dbReference type="Pfam" id="PF13180">
    <property type="entry name" value="PDZ_2"/>
    <property type="match status" value="1"/>
</dbReference>
<dbReference type="Gramene" id="Solyc11g008850.2.1">
    <property type="protein sequence ID" value="Solyc11g008850.2.1"/>
    <property type="gene ID" value="Solyc11g008850.2"/>
</dbReference>
<dbReference type="InParanoid" id="A0A3Q7JIN4"/>
<evidence type="ECO:0000256" key="2">
    <source>
        <dbReference type="ARBA" id="ARBA00010609"/>
    </source>
</evidence>
<dbReference type="InterPro" id="IPR036034">
    <property type="entry name" value="PDZ_sf"/>
</dbReference>
<dbReference type="InterPro" id="IPR001478">
    <property type="entry name" value="PDZ"/>
</dbReference>
<evidence type="ECO:0000259" key="7">
    <source>
        <dbReference type="Pfam" id="PF00394"/>
    </source>
</evidence>
<evidence type="ECO:0000259" key="11">
    <source>
        <dbReference type="Pfam" id="PF17815"/>
    </source>
</evidence>
<accession>A0A3Q7JIN4</accession>
<evidence type="ECO:0000256" key="1">
    <source>
        <dbReference type="ARBA" id="ARBA00010541"/>
    </source>
</evidence>
<dbReference type="Pfam" id="PF07731">
    <property type="entry name" value="Cu-oxidase_2"/>
    <property type="match status" value="1"/>
</dbReference>
<dbReference type="InterPro" id="IPR046449">
    <property type="entry name" value="DEGP_PDZ_sf"/>
</dbReference>
<evidence type="ECO:0000313" key="13">
    <source>
        <dbReference type="Proteomes" id="UP000004994"/>
    </source>
</evidence>
<dbReference type="EnsemblPlants" id="Solyc11g008850.2.1">
    <property type="protein sequence ID" value="Solyc11g008850.2.1"/>
    <property type="gene ID" value="Solyc11g008850.2"/>
</dbReference>
<dbReference type="GO" id="GO:0016491">
    <property type="term" value="F:oxidoreductase activity"/>
    <property type="evidence" value="ECO:0007669"/>
    <property type="project" value="InterPro"/>
</dbReference>
<keyword evidence="5" id="KW-0720">Serine protease</keyword>
<evidence type="ECO:0000313" key="12">
    <source>
        <dbReference type="EnsemblPlants" id="Solyc11g008850.2.1"/>
    </source>
</evidence>
<dbReference type="PaxDb" id="4081-Solyc11g008850.1.1"/>
<dbReference type="Pfam" id="PF17815">
    <property type="entry name" value="PDZ_3"/>
    <property type="match status" value="1"/>
</dbReference>
<dbReference type="SUPFAM" id="SSF49503">
    <property type="entry name" value="Cupredoxins"/>
    <property type="match status" value="3"/>
</dbReference>
<dbReference type="SUPFAM" id="SSF50156">
    <property type="entry name" value="PDZ domain-like"/>
    <property type="match status" value="1"/>
</dbReference>
<dbReference type="Pfam" id="PF07732">
    <property type="entry name" value="Cu-oxidase_3"/>
    <property type="match status" value="1"/>
</dbReference>
<dbReference type="Pfam" id="PF00394">
    <property type="entry name" value="Cu-oxidase"/>
    <property type="match status" value="1"/>
</dbReference>
<feature type="domain" description="Plastocyanin-like" evidence="8">
    <location>
        <begin position="894"/>
        <end position="1012"/>
    </location>
</feature>
<dbReference type="PRINTS" id="PR00834">
    <property type="entry name" value="PROTEASES2C"/>
</dbReference>
<evidence type="ECO:0000259" key="8">
    <source>
        <dbReference type="Pfam" id="PF07731"/>
    </source>
</evidence>
<dbReference type="AlphaFoldDB" id="A0A3Q7JIN4"/>
<dbReference type="InterPro" id="IPR041517">
    <property type="entry name" value="DEGP_PDZ"/>
</dbReference>
<evidence type="ECO:0000256" key="4">
    <source>
        <dbReference type="ARBA" id="ARBA00022801"/>
    </source>
</evidence>
<dbReference type="Pfam" id="PF13365">
    <property type="entry name" value="Trypsin_2"/>
    <property type="match status" value="1"/>
</dbReference>